<keyword evidence="1" id="KW-1133">Transmembrane helix</keyword>
<proteinExistence type="predicted"/>
<keyword evidence="3" id="KW-1185">Reference proteome</keyword>
<evidence type="ECO:0000256" key="1">
    <source>
        <dbReference type="SAM" id="Phobius"/>
    </source>
</evidence>
<dbReference type="Proteomes" id="UP001617669">
    <property type="component" value="Unassembled WGS sequence"/>
</dbReference>
<dbReference type="RefSeq" id="WP_400881077.1">
    <property type="nucleotide sequence ID" value="NZ_JBIWXY010000001.1"/>
</dbReference>
<gene>
    <name evidence="2" type="ORF">ACIKP9_07355</name>
</gene>
<evidence type="ECO:0008006" key="4">
    <source>
        <dbReference type="Google" id="ProtNLM"/>
    </source>
</evidence>
<name>A0ABW8GL00_9PROT</name>
<sequence>MEVLLVAAGGMIVAVLTMAWLGTFARWFVVPGVDGGLVKDYGVLIKAHIDFVLMSLYCLAIYAAAKAVGAEIPVLACWLIAIGGFTNPGVFVIAAFKPDFWQALWVKIYTGLSFIITTVGFIWAALVLICTALSVA</sequence>
<evidence type="ECO:0000313" key="3">
    <source>
        <dbReference type="Proteomes" id="UP001617669"/>
    </source>
</evidence>
<evidence type="ECO:0000313" key="2">
    <source>
        <dbReference type="EMBL" id="MFJ5446041.1"/>
    </source>
</evidence>
<keyword evidence="1" id="KW-0812">Transmembrane</keyword>
<feature type="transmembrane region" description="Helical" evidence="1">
    <location>
        <begin position="43"/>
        <end position="65"/>
    </location>
</feature>
<reference evidence="2 3" key="1">
    <citation type="submission" date="2024-11" db="EMBL/GenBank/DDBJ databases">
        <authorList>
            <person name="Kaparullina E.N."/>
            <person name="Delegan Y.A."/>
            <person name="Doronina N.V."/>
        </authorList>
    </citation>
    <scope>NUCLEOTIDE SEQUENCE [LARGE SCALE GENOMIC DNA]</scope>
    <source>
        <strain evidence="2 3">7sh_L</strain>
    </source>
</reference>
<protein>
    <recommendedName>
        <fullName evidence="4">Cytochrome oxidase subunit I profile domain-containing protein</fullName>
    </recommendedName>
</protein>
<dbReference type="EMBL" id="JBIWXY010000001">
    <property type="protein sequence ID" value="MFJ5446041.1"/>
    <property type="molecule type" value="Genomic_DNA"/>
</dbReference>
<feature type="transmembrane region" description="Helical" evidence="1">
    <location>
        <begin position="108"/>
        <end position="135"/>
    </location>
</feature>
<feature type="transmembrane region" description="Helical" evidence="1">
    <location>
        <begin position="72"/>
        <end position="96"/>
    </location>
</feature>
<organism evidence="2 3">
    <name type="scientific">Methylobacillus methanolivorans</name>
    <dbReference type="NCBI Taxonomy" id="1848927"/>
    <lineage>
        <taxon>Bacteria</taxon>
        <taxon>Pseudomonadati</taxon>
        <taxon>Pseudomonadota</taxon>
        <taxon>Betaproteobacteria</taxon>
        <taxon>Nitrosomonadales</taxon>
        <taxon>Methylophilaceae</taxon>
        <taxon>Methylobacillus</taxon>
    </lineage>
</organism>
<accession>A0ABW8GL00</accession>
<keyword evidence="1" id="KW-0472">Membrane</keyword>
<comment type="caution">
    <text evidence="2">The sequence shown here is derived from an EMBL/GenBank/DDBJ whole genome shotgun (WGS) entry which is preliminary data.</text>
</comment>